<protein>
    <submittedName>
        <fullName evidence="3">Group II intron reverse transcriptase/maturase mat6</fullName>
    </submittedName>
</protein>
<keyword evidence="3" id="KW-0548">Nucleotidyltransferase</keyword>
<feature type="domain" description="Reverse transcriptase N-terminal" evidence="2">
    <location>
        <begin position="11"/>
        <end position="65"/>
    </location>
</feature>
<dbReference type="GO" id="GO:0003964">
    <property type="term" value="F:RNA-directed DNA polymerase activity"/>
    <property type="evidence" value="ECO:0007669"/>
    <property type="project" value="UniProtKB-KW"/>
</dbReference>
<keyword evidence="3" id="KW-0808">Transferase</keyword>
<dbReference type="Pfam" id="PF08388">
    <property type="entry name" value="GIIM"/>
    <property type="match status" value="1"/>
</dbReference>
<dbReference type="AlphaFoldDB" id="A0A977PJD4"/>
<evidence type="ECO:0000259" key="1">
    <source>
        <dbReference type="Pfam" id="PF08388"/>
    </source>
</evidence>
<feature type="domain" description="Group II intron maturase-specific" evidence="1">
    <location>
        <begin position="334"/>
        <end position="412"/>
    </location>
</feature>
<geneLocation type="chloroplast" evidence="3"/>
<organism evidence="3">
    <name type="scientific">Eutreptiella sp. CCMP389</name>
    <dbReference type="NCBI Taxonomy" id="96781"/>
    <lineage>
        <taxon>Eukaryota</taxon>
        <taxon>Discoba</taxon>
        <taxon>Euglenozoa</taxon>
        <taxon>Euglenida</taxon>
        <taxon>Spirocuta</taxon>
        <taxon>Euglenophyceae</taxon>
        <taxon>Eutreptiales</taxon>
        <taxon>Eutreptiaceae</taxon>
        <taxon>Eutreptiella</taxon>
    </lineage>
</organism>
<dbReference type="InterPro" id="IPR013597">
    <property type="entry name" value="Mat_intron_G2"/>
</dbReference>
<reference evidence="3" key="1">
    <citation type="submission" date="2021-09" db="EMBL/GenBank/DDBJ databases">
        <authorList>
            <person name="Maciszewski K."/>
            <person name="Dabbagh N."/>
            <person name="Preisfeld A."/>
            <person name="Karnkowska A."/>
        </authorList>
    </citation>
    <scope>NUCLEOTIDE SEQUENCE</scope>
</reference>
<sequence>MVQGKICFDSWEKIDWNIVNFVVRSLRTLIFKARKREDFKNVIRWQSILLRSNANILYSICKVASRGNISWPIFRVDSFSMEKKFWYLFLYLSGLNFKDWLIIIKFANDFRFNSIFSLRGLVVQRMVNNALEPEWDAFFDSRLFFLKPKNSFHDALSSIFFLLANQNNRIWFLKASLEVHFYDLSSDISYFKNTFNSFPAYKLVLFWIKSNSLKMFDFSEKNFFEISIRSFLEKTNIFLLLINIFLFRLEEELNIIFRCELSFVRYGTNFLIFSSLKMFCEIAYYKVSSWLKNNSNLFFVRGNVFKIKNSVEFLGYTIKILGNFCFITPCPNLIKQIKKRLKEIWFQNLNSSVSFMICYFNSIIRDWIKYFRGFLTNSVLSKLDSFIWNRNLRYLKRKNPSKSYNWIYDRYFFVLRNSRKKRLSHFIQGTNIFLLKFSDFKSLRYFFVKDILFSKLLYPRFMLRKNFVSGKKIFRRGSLPFSQRFFICPLCFRLLRDKSLLTFFVSNLFYESTSDILLLHQRCYLKIVLFRFPKQFIKLRLFSFLTRQRNKKFFL</sequence>
<keyword evidence="3" id="KW-0934">Plastid</keyword>
<reference evidence="3" key="2">
    <citation type="journal article" date="2022" name="Mol. Phylogenet. Evol.">
        <title>Maturyoshka: A maturase inside a maturase, and other peculiarities of the novel chloroplast genomes of marine euglenophytes.</title>
        <authorList>
            <person name="Maciszewski K."/>
            <person name="Dabbagh N."/>
            <person name="Preisfeld A."/>
            <person name="Karnkowska A."/>
        </authorList>
    </citation>
    <scope>NUCLEOTIDE SEQUENCE</scope>
</reference>
<dbReference type="EMBL" id="OK136185">
    <property type="protein sequence ID" value="UXD06373.1"/>
    <property type="molecule type" value="Genomic_DNA"/>
</dbReference>
<accession>A0A977PJD4</accession>
<name>A0A977PJD4_9EUGL</name>
<proteinExistence type="predicted"/>
<evidence type="ECO:0000313" key="3">
    <source>
        <dbReference type="EMBL" id="UXD06373.1"/>
    </source>
</evidence>
<dbReference type="Pfam" id="PF13655">
    <property type="entry name" value="RVT_N"/>
    <property type="match status" value="1"/>
</dbReference>
<dbReference type="InterPro" id="IPR025960">
    <property type="entry name" value="RVT_N"/>
</dbReference>
<keyword evidence="3" id="KW-0695">RNA-directed DNA polymerase</keyword>
<keyword evidence="3" id="KW-0150">Chloroplast</keyword>
<evidence type="ECO:0000259" key="2">
    <source>
        <dbReference type="Pfam" id="PF13655"/>
    </source>
</evidence>